<keyword evidence="2 7" id="KW-0813">Transport</keyword>
<dbReference type="Pfam" id="PF00528">
    <property type="entry name" value="BPD_transp_1"/>
    <property type="match status" value="1"/>
</dbReference>
<feature type="transmembrane region" description="Helical" evidence="7">
    <location>
        <begin position="110"/>
        <end position="138"/>
    </location>
</feature>
<evidence type="ECO:0000256" key="7">
    <source>
        <dbReference type="RuleBase" id="RU363032"/>
    </source>
</evidence>
<keyword evidence="3" id="KW-1003">Cell membrane</keyword>
<dbReference type="AlphaFoldDB" id="A0AA91DRX0"/>
<evidence type="ECO:0000256" key="1">
    <source>
        <dbReference type="ARBA" id="ARBA00004651"/>
    </source>
</evidence>
<dbReference type="GO" id="GO:0005886">
    <property type="term" value="C:plasma membrane"/>
    <property type="evidence" value="ECO:0007669"/>
    <property type="project" value="UniProtKB-SubCell"/>
</dbReference>
<evidence type="ECO:0000256" key="3">
    <source>
        <dbReference type="ARBA" id="ARBA00022475"/>
    </source>
</evidence>
<dbReference type="InterPro" id="IPR035906">
    <property type="entry name" value="MetI-like_sf"/>
</dbReference>
<feature type="transmembrane region" description="Helical" evidence="7">
    <location>
        <begin position="182"/>
        <end position="204"/>
    </location>
</feature>
<keyword evidence="4 7" id="KW-0812">Transmembrane</keyword>
<proteinExistence type="inferred from homology"/>
<dbReference type="GO" id="GO:0055085">
    <property type="term" value="P:transmembrane transport"/>
    <property type="evidence" value="ECO:0007669"/>
    <property type="project" value="InterPro"/>
</dbReference>
<organism evidence="9 10">
    <name type="scientific">Variovorax paradoxus</name>
    <dbReference type="NCBI Taxonomy" id="34073"/>
    <lineage>
        <taxon>Bacteria</taxon>
        <taxon>Pseudomonadati</taxon>
        <taxon>Pseudomonadota</taxon>
        <taxon>Betaproteobacteria</taxon>
        <taxon>Burkholderiales</taxon>
        <taxon>Comamonadaceae</taxon>
        <taxon>Variovorax</taxon>
    </lineage>
</organism>
<dbReference type="PANTHER" id="PTHR30151">
    <property type="entry name" value="ALKANE SULFONATE ABC TRANSPORTER-RELATED, MEMBRANE SUBUNIT"/>
    <property type="match status" value="1"/>
</dbReference>
<evidence type="ECO:0000256" key="6">
    <source>
        <dbReference type="ARBA" id="ARBA00023136"/>
    </source>
</evidence>
<feature type="transmembrane region" description="Helical" evidence="7">
    <location>
        <begin position="74"/>
        <end position="98"/>
    </location>
</feature>
<evidence type="ECO:0000256" key="4">
    <source>
        <dbReference type="ARBA" id="ARBA00022692"/>
    </source>
</evidence>
<keyword evidence="6 7" id="KW-0472">Membrane</keyword>
<comment type="similarity">
    <text evidence="7">Belongs to the binding-protein-dependent transport system permease family.</text>
</comment>
<reference evidence="9 10" key="1">
    <citation type="submission" date="2016-03" db="EMBL/GenBank/DDBJ databases">
        <title>Genome sequence of Variovorax paradoxus KB5.</title>
        <authorList>
            <person name="Jeong H."/>
            <person name="Hong C.E."/>
            <person name="Jo S.H."/>
            <person name="Park J.M."/>
        </authorList>
    </citation>
    <scope>NUCLEOTIDE SEQUENCE [LARGE SCALE GENOMIC DNA]</scope>
    <source>
        <strain evidence="9 10">KB5</strain>
    </source>
</reference>
<dbReference type="RefSeq" id="WP_081267322.1">
    <property type="nucleotide sequence ID" value="NZ_LVHG01000035.1"/>
</dbReference>
<evidence type="ECO:0000256" key="5">
    <source>
        <dbReference type="ARBA" id="ARBA00022989"/>
    </source>
</evidence>
<keyword evidence="5 7" id="KW-1133">Transmembrane helix</keyword>
<dbReference type="PROSITE" id="PS50928">
    <property type="entry name" value="ABC_TM1"/>
    <property type="match status" value="1"/>
</dbReference>
<comment type="subcellular location">
    <subcellularLocation>
        <location evidence="1 7">Cell membrane</location>
        <topology evidence="1 7">Multi-pass membrane protein</topology>
    </subcellularLocation>
</comment>
<protein>
    <submittedName>
        <fullName evidence="9">ABC transporter permease</fullName>
    </submittedName>
</protein>
<dbReference type="SUPFAM" id="SSF161098">
    <property type="entry name" value="MetI-like"/>
    <property type="match status" value="1"/>
</dbReference>
<feature type="transmembrane region" description="Helical" evidence="7">
    <location>
        <begin position="7"/>
        <end position="26"/>
    </location>
</feature>
<accession>A0AA91DRX0</accession>
<comment type="caution">
    <text evidence="9">The sequence shown here is derived from an EMBL/GenBank/DDBJ whole genome shotgun (WGS) entry which is preliminary data.</text>
</comment>
<sequence length="256" mass="27088">MNGRAHLNRLGSLGVLLALVGLWWVASNAGWVSRVFLPTPQATFASLLEGLNLSGTGELLGFTQATVGRMIEGWLLASLFGVLLGAAIGVSPSVRAWVQPTLEFIRPLPASALLPLAISIFGLNPGMVLFVVAFGAMWPVLLATVHGFAAVEPRLSEVARCLQMSRAAYIWKMGLPNAMPDILAGMRLALTIALIVAVVGEMIASQSGLGQAILLAARAFRASDLFAGIVLLGLIGFASNALLAFAEQRLLRWQHP</sequence>
<feature type="domain" description="ABC transmembrane type-1" evidence="8">
    <location>
        <begin position="63"/>
        <end position="243"/>
    </location>
</feature>
<dbReference type="Proteomes" id="UP000077852">
    <property type="component" value="Unassembled WGS sequence"/>
</dbReference>
<gene>
    <name evidence="9" type="ORF">A3K87_12380</name>
</gene>
<name>A0AA91DRX0_VARPD</name>
<feature type="transmembrane region" description="Helical" evidence="7">
    <location>
        <begin position="225"/>
        <end position="246"/>
    </location>
</feature>
<dbReference type="PANTHER" id="PTHR30151:SF0">
    <property type="entry name" value="ABC TRANSPORTER PERMEASE PROTEIN MJ0413-RELATED"/>
    <property type="match status" value="1"/>
</dbReference>
<dbReference type="EMBL" id="LVHG01000035">
    <property type="protein sequence ID" value="OAK64879.1"/>
    <property type="molecule type" value="Genomic_DNA"/>
</dbReference>
<evidence type="ECO:0000259" key="8">
    <source>
        <dbReference type="PROSITE" id="PS50928"/>
    </source>
</evidence>
<dbReference type="Gene3D" id="1.10.3720.10">
    <property type="entry name" value="MetI-like"/>
    <property type="match status" value="1"/>
</dbReference>
<dbReference type="CDD" id="cd06261">
    <property type="entry name" value="TM_PBP2"/>
    <property type="match status" value="1"/>
</dbReference>
<evidence type="ECO:0000256" key="2">
    <source>
        <dbReference type="ARBA" id="ARBA00022448"/>
    </source>
</evidence>
<evidence type="ECO:0000313" key="9">
    <source>
        <dbReference type="EMBL" id="OAK64879.1"/>
    </source>
</evidence>
<dbReference type="InterPro" id="IPR000515">
    <property type="entry name" value="MetI-like"/>
</dbReference>
<evidence type="ECO:0000313" key="10">
    <source>
        <dbReference type="Proteomes" id="UP000077852"/>
    </source>
</evidence>